<feature type="domain" description="Response regulatory" evidence="9">
    <location>
        <begin position="644"/>
        <end position="764"/>
    </location>
</feature>
<dbReference type="InterPro" id="IPR001610">
    <property type="entry name" value="PAC"/>
</dbReference>
<dbReference type="SMART" id="SM00387">
    <property type="entry name" value="HATPase_c"/>
    <property type="match status" value="1"/>
</dbReference>
<reference evidence="12 13" key="1">
    <citation type="submission" date="2016-10" db="EMBL/GenBank/DDBJ databases">
        <authorList>
            <person name="de Groot N.N."/>
        </authorList>
    </citation>
    <scope>NUCLEOTIDE SEQUENCE [LARGE SCALE GENOMIC DNA]</scope>
    <source>
        <strain evidence="12 13">DSM 7343</strain>
    </source>
</reference>
<dbReference type="SUPFAM" id="SSF52172">
    <property type="entry name" value="CheY-like"/>
    <property type="match status" value="1"/>
</dbReference>
<dbReference type="SMART" id="SM00091">
    <property type="entry name" value="PAS"/>
    <property type="match status" value="1"/>
</dbReference>
<organism evidence="12 13">
    <name type="scientific">Desulfuromusa kysingii</name>
    <dbReference type="NCBI Taxonomy" id="37625"/>
    <lineage>
        <taxon>Bacteria</taxon>
        <taxon>Pseudomonadati</taxon>
        <taxon>Thermodesulfobacteriota</taxon>
        <taxon>Desulfuromonadia</taxon>
        <taxon>Desulfuromonadales</taxon>
        <taxon>Geopsychrobacteraceae</taxon>
        <taxon>Desulfuromusa</taxon>
    </lineage>
</organism>
<dbReference type="CDD" id="cd00156">
    <property type="entry name" value="REC"/>
    <property type="match status" value="1"/>
</dbReference>
<dbReference type="InterPro" id="IPR000700">
    <property type="entry name" value="PAS-assoc_C"/>
</dbReference>
<evidence type="ECO:0000256" key="2">
    <source>
        <dbReference type="ARBA" id="ARBA00012438"/>
    </source>
</evidence>
<dbReference type="InterPro" id="IPR004358">
    <property type="entry name" value="Sig_transdc_His_kin-like_C"/>
</dbReference>
<proteinExistence type="predicted"/>
<evidence type="ECO:0000256" key="1">
    <source>
        <dbReference type="ARBA" id="ARBA00000085"/>
    </source>
</evidence>
<dbReference type="OrthoDB" id="9813024at2"/>
<keyword evidence="7" id="KW-0472">Membrane</keyword>
<dbReference type="PROSITE" id="PS50110">
    <property type="entry name" value="RESPONSE_REGULATORY"/>
    <property type="match status" value="1"/>
</dbReference>
<dbReference type="InterPro" id="IPR036097">
    <property type="entry name" value="HisK_dim/P_sf"/>
</dbReference>
<dbReference type="Pfam" id="PF00072">
    <property type="entry name" value="Response_reg"/>
    <property type="match status" value="1"/>
</dbReference>
<evidence type="ECO:0000256" key="4">
    <source>
        <dbReference type="ARBA" id="ARBA00022679"/>
    </source>
</evidence>
<feature type="transmembrane region" description="Helical" evidence="7">
    <location>
        <begin position="50"/>
        <end position="67"/>
    </location>
</feature>
<dbReference type="PRINTS" id="PR00344">
    <property type="entry name" value="BCTRLSENSOR"/>
</dbReference>
<evidence type="ECO:0000259" key="10">
    <source>
        <dbReference type="PROSITE" id="PS50112"/>
    </source>
</evidence>
<dbReference type="InterPro" id="IPR003661">
    <property type="entry name" value="HisK_dim/P_dom"/>
</dbReference>
<feature type="modified residue" description="4-aspartylphosphate" evidence="6">
    <location>
        <position position="695"/>
    </location>
</feature>
<keyword evidence="7" id="KW-0812">Transmembrane</keyword>
<dbReference type="Proteomes" id="UP000199409">
    <property type="component" value="Unassembled WGS sequence"/>
</dbReference>
<evidence type="ECO:0000259" key="9">
    <source>
        <dbReference type="PROSITE" id="PS50110"/>
    </source>
</evidence>
<dbReference type="PANTHER" id="PTHR43065:SF42">
    <property type="entry name" value="TWO-COMPONENT SENSOR PPRA"/>
    <property type="match status" value="1"/>
</dbReference>
<evidence type="ECO:0000259" key="8">
    <source>
        <dbReference type="PROSITE" id="PS50109"/>
    </source>
</evidence>
<dbReference type="InterPro" id="IPR035965">
    <property type="entry name" value="PAS-like_dom_sf"/>
</dbReference>
<dbReference type="SUPFAM" id="SSF47384">
    <property type="entry name" value="Homodimeric domain of signal transducing histidine kinase"/>
    <property type="match status" value="1"/>
</dbReference>
<feature type="transmembrane region" description="Helical" evidence="7">
    <location>
        <begin position="12"/>
        <end position="38"/>
    </location>
</feature>
<evidence type="ECO:0000256" key="7">
    <source>
        <dbReference type="SAM" id="Phobius"/>
    </source>
</evidence>
<dbReference type="InterPro" id="IPR005467">
    <property type="entry name" value="His_kinase_dom"/>
</dbReference>
<evidence type="ECO:0000256" key="6">
    <source>
        <dbReference type="PROSITE-ProRule" id="PRU00169"/>
    </source>
</evidence>
<evidence type="ECO:0000256" key="5">
    <source>
        <dbReference type="ARBA" id="ARBA00022777"/>
    </source>
</evidence>
<dbReference type="PROSITE" id="PS50113">
    <property type="entry name" value="PAC"/>
    <property type="match status" value="1"/>
</dbReference>
<dbReference type="Pfam" id="PF02518">
    <property type="entry name" value="HATPase_c"/>
    <property type="match status" value="1"/>
</dbReference>
<keyword evidence="13" id="KW-1185">Reference proteome</keyword>
<dbReference type="RefSeq" id="WP_092347302.1">
    <property type="nucleotide sequence ID" value="NZ_FNQN01000005.1"/>
</dbReference>
<dbReference type="InterPro" id="IPR003018">
    <property type="entry name" value="GAF"/>
</dbReference>
<keyword evidence="5" id="KW-0418">Kinase</keyword>
<dbReference type="Pfam" id="PF13185">
    <property type="entry name" value="GAF_2"/>
    <property type="match status" value="1"/>
</dbReference>
<keyword evidence="7" id="KW-1133">Transmembrane helix</keyword>
<feature type="domain" description="PAS" evidence="10">
    <location>
        <begin position="262"/>
        <end position="306"/>
    </location>
</feature>
<dbReference type="InterPro" id="IPR011006">
    <property type="entry name" value="CheY-like_superfamily"/>
</dbReference>
<dbReference type="SMART" id="SM00388">
    <property type="entry name" value="HisKA"/>
    <property type="match status" value="1"/>
</dbReference>
<dbReference type="Gene3D" id="3.30.450.20">
    <property type="entry name" value="PAS domain"/>
    <property type="match status" value="1"/>
</dbReference>
<dbReference type="Gene3D" id="3.30.450.40">
    <property type="match status" value="1"/>
</dbReference>
<dbReference type="Gene3D" id="3.30.565.10">
    <property type="entry name" value="Histidine kinase-like ATPase, C-terminal domain"/>
    <property type="match status" value="1"/>
</dbReference>
<accession>A0A1H4ALG0</accession>
<dbReference type="SMART" id="SM00448">
    <property type="entry name" value="REC"/>
    <property type="match status" value="1"/>
</dbReference>
<protein>
    <recommendedName>
        <fullName evidence="2">histidine kinase</fullName>
        <ecNumber evidence="2">2.7.13.3</ecNumber>
    </recommendedName>
</protein>
<name>A0A1H4ALG0_9BACT</name>
<dbReference type="NCBIfam" id="TIGR00229">
    <property type="entry name" value="sensory_box"/>
    <property type="match status" value="1"/>
</dbReference>
<dbReference type="AlphaFoldDB" id="A0A1H4ALG0"/>
<dbReference type="InterPro" id="IPR029016">
    <property type="entry name" value="GAF-like_dom_sf"/>
</dbReference>
<dbReference type="PROSITE" id="PS50109">
    <property type="entry name" value="HIS_KIN"/>
    <property type="match status" value="1"/>
</dbReference>
<evidence type="ECO:0000313" key="13">
    <source>
        <dbReference type="Proteomes" id="UP000199409"/>
    </source>
</evidence>
<dbReference type="EMBL" id="FNQN01000005">
    <property type="protein sequence ID" value="SEA36637.1"/>
    <property type="molecule type" value="Genomic_DNA"/>
</dbReference>
<dbReference type="SMART" id="SM00086">
    <property type="entry name" value="PAC"/>
    <property type="match status" value="1"/>
</dbReference>
<evidence type="ECO:0000313" key="12">
    <source>
        <dbReference type="EMBL" id="SEA36637.1"/>
    </source>
</evidence>
<dbReference type="SUPFAM" id="SSF55781">
    <property type="entry name" value="GAF domain-like"/>
    <property type="match status" value="1"/>
</dbReference>
<dbReference type="EC" id="2.7.13.3" evidence="2"/>
<gene>
    <name evidence="12" type="ORF">SAMN05660420_01887</name>
</gene>
<dbReference type="STRING" id="37625.SAMN05660420_01887"/>
<dbReference type="InterPro" id="IPR000014">
    <property type="entry name" value="PAS"/>
</dbReference>
<evidence type="ECO:0000259" key="11">
    <source>
        <dbReference type="PROSITE" id="PS50113"/>
    </source>
</evidence>
<dbReference type="CDD" id="cd00130">
    <property type="entry name" value="PAS"/>
    <property type="match status" value="1"/>
</dbReference>
<keyword evidence="4" id="KW-0808">Transferase</keyword>
<evidence type="ECO:0000256" key="3">
    <source>
        <dbReference type="ARBA" id="ARBA00022553"/>
    </source>
</evidence>
<comment type="catalytic activity">
    <reaction evidence="1">
        <text>ATP + protein L-histidine = ADP + protein N-phospho-L-histidine.</text>
        <dbReference type="EC" id="2.7.13.3"/>
    </reaction>
</comment>
<dbReference type="SUPFAM" id="SSF55785">
    <property type="entry name" value="PYP-like sensor domain (PAS domain)"/>
    <property type="match status" value="1"/>
</dbReference>
<sequence>MPNKKSSQKSTCLIITFGYLLISGLWAFVSNYIFAAILNQPSLAQRPIGPGYWVFIALSTGMLFWLLKYWEVAIAYSQESLQKVNRSLRSFSACTKAMTKIDDEYELMTEICRICVEVGGHTMAWVAFGDDNHEKTLRPVAHWGAKGSFLDKLQASWKDNELGRGPAGTSIRTGKITVFHNLLTNPLYRPWREAVQKCGYTSCIALPLIEEGRVFGSLVIFDAQPHAFNEDEIQLLEELSEDLSYGIQGLRLKAASKREMEERFMLATVMDQTSDGVIIFDADGYIQYVNPSFEALCGVPADETVGIIIHEFECSQRNPIFYQAILKVFASNKVLSGHFVNKKRDGTEYDIDARVAPVIGASGEVVRYVATIRDVSEAAGLQRQLRQAQKMEALATLSGGIAHDFNNILAIIITNMEMTLEDVPEDSPLQGPMQLVLRAGLRGKNLVKQFLTISRQNEQPQKIVPIEGIVEECFSLLRSTLPTTIALRKDFNTEESLIKADPTQINQVIMNLCTNAGDAMSEKGGLLDISLTEVDLSAEEIKRYPGLKPGKYVKLIVADTGHGMSRDIMDRIFDPFYTTKMQGKGTGLGLSIVHGIVKNHGGNIAVNSIVDVGTTFTILFPKVEGEKKILRENIHPKPKAGQGHILFVDDEADYVTGMKIGLERLGYAVTAETDSCRTLELFRQNPEMYDLVITDQTMPHLTGVMLAQKLLAIRADIPIILCSGSSPGTDTAVSPSKAKAAGISEVLMKPVERSAINRVVQRLLKLEAD</sequence>
<dbReference type="PROSITE" id="PS50112">
    <property type="entry name" value="PAS"/>
    <property type="match status" value="1"/>
</dbReference>
<dbReference type="GO" id="GO:0000155">
    <property type="term" value="F:phosphorelay sensor kinase activity"/>
    <property type="evidence" value="ECO:0007669"/>
    <property type="project" value="InterPro"/>
</dbReference>
<dbReference type="SUPFAM" id="SSF55874">
    <property type="entry name" value="ATPase domain of HSP90 chaperone/DNA topoisomerase II/histidine kinase"/>
    <property type="match status" value="1"/>
</dbReference>
<keyword evidence="3 6" id="KW-0597">Phosphoprotein</keyword>
<dbReference type="InterPro" id="IPR003594">
    <property type="entry name" value="HATPase_dom"/>
</dbReference>
<feature type="domain" description="PAC" evidence="11">
    <location>
        <begin position="333"/>
        <end position="387"/>
    </location>
</feature>
<dbReference type="Gene3D" id="3.40.50.2300">
    <property type="match status" value="1"/>
</dbReference>
<dbReference type="PANTHER" id="PTHR43065">
    <property type="entry name" value="SENSOR HISTIDINE KINASE"/>
    <property type="match status" value="1"/>
</dbReference>
<dbReference type="Pfam" id="PF13426">
    <property type="entry name" value="PAS_9"/>
    <property type="match status" value="1"/>
</dbReference>
<feature type="domain" description="Histidine kinase" evidence="8">
    <location>
        <begin position="400"/>
        <end position="624"/>
    </location>
</feature>
<dbReference type="InterPro" id="IPR001789">
    <property type="entry name" value="Sig_transdc_resp-reg_receiver"/>
</dbReference>
<dbReference type="InterPro" id="IPR036890">
    <property type="entry name" value="HATPase_C_sf"/>
</dbReference>
<dbReference type="Gene3D" id="1.10.287.130">
    <property type="match status" value="1"/>
</dbReference>